<keyword evidence="2" id="KW-0378">Hydrolase</keyword>
<evidence type="ECO:0000256" key="3">
    <source>
        <dbReference type="ARBA" id="ARBA00022842"/>
    </source>
</evidence>
<accession>A0ABD0J3V2</accession>
<dbReference type="GO" id="GO:0046872">
    <property type="term" value="F:metal ion binding"/>
    <property type="evidence" value="ECO:0007669"/>
    <property type="project" value="UniProtKB-KW"/>
</dbReference>
<dbReference type="GO" id="GO:0016787">
    <property type="term" value="F:hydrolase activity"/>
    <property type="evidence" value="ECO:0007669"/>
    <property type="project" value="UniProtKB-KW"/>
</dbReference>
<evidence type="ECO:0000313" key="6">
    <source>
        <dbReference type="Proteomes" id="UP001519460"/>
    </source>
</evidence>
<sequence>MSTVSSDSEPLSPTSDREGTDASSLWRKARAFSILNPRMYKREPSKRVFVNRSLMLEKVGFYGFDMDYTLAGKFWNPSHRMF</sequence>
<dbReference type="Pfam" id="PF05761">
    <property type="entry name" value="5_nucleotid"/>
    <property type="match status" value="1"/>
</dbReference>
<keyword evidence="1" id="KW-0479">Metal-binding</keyword>
<organism evidence="5 6">
    <name type="scientific">Batillaria attramentaria</name>
    <dbReference type="NCBI Taxonomy" id="370345"/>
    <lineage>
        <taxon>Eukaryota</taxon>
        <taxon>Metazoa</taxon>
        <taxon>Spiralia</taxon>
        <taxon>Lophotrochozoa</taxon>
        <taxon>Mollusca</taxon>
        <taxon>Gastropoda</taxon>
        <taxon>Caenogastropoda</taxon>
        <taxon>Sorbeoconcha</taxon>
        <taxon>Cerithioidea</taxon>
        <taxon>Batillariidae</taxon>
        <taxon>Batillaria</taxon>
    </lineage>
</organism>
<evidence type="ECO:0000313" key="5">
    <source>
        <dbReference type="EMBL" id="KAK7455926.1"/>
    </source>
</evidence>
<dbReference type="InterPro" id="IPR008380">
    <property type="entry name" value="HAD-SF_hydro_IG_5-nucl"/>
</dbReference>
<evidence type="ECO:0000256" key="2">
    <source>
        <dbReference type="ARBA" id="ARBA00022801"/>
    </source>
</evidence>
<reference evidence="5 6" key="1">
    <citation type="journal article" date="2023" name="Sci. Data">
        <title>Genome assembly of the Korean intertidal mud-creeper Batillaria attramentaria.</title>
        <authorList>
            <person name="Patra A.K."/>
            <person name="Ho P.T."/>
            <person name="Jun S."/>
            <person name="Lee S.J."/>
            <person name="Kim Y."/>
            <person name="Won Y.J."/>
        </authorList>
    </citation>
    <scope>NUCLEOTIDE SEQUENCE [LARGE SCALE GENOMIC DNA]</scope>
    <source>
        <strain evidence="5">Wonlab-2016</strain>
    </source>
</reference>
<dbReference type="AlphaFoldDB" id="A0ABD0J3V2"/>
<evidence type="ECO:0000256" key="1">
    <source>
        <dbReference type="ARBA" id="ARBA00022723"/>
    </source>
</evidence>
<dbReference type="SUPFAM" id="SSF56784">
    <property type="entry name" value="HAD-like"/>
    <property type="match status" value="1"/>
</dbReference>
<gene>
    <name evidence="5" type="ORF">BaRGS_00039439</name>
</gene>
<proteinExistence type="predicted"/>
<keyword evidence="3" id="KW-0460">Magnesium</keyword>
<dbReference type="Proteomes" id="UP001519460">
    <property type="component" value="Unassembled WGS sequence"/>
</dbReference>
<keyword evidence="6" id="KW-1185">Reference proteome</keyword>
<name>A0ABD0J3V2_9CAEN</name>
<comment type="caution">
    <text evidence="5">The sequence shown here is derived from an EMBL/GenBank/DDBJ whole genome shotgun (WGS) entry which is preliminary data.</text>
</comment>
<dbReference type="EMBL" id="JACVVK020000689">
    <property type="protein sequence ID" value="KAK7455926.1"/>
    <property type="molecule type" value="Genomic_DNA"/>
</dbReference>
<evidence type="ECO:0000256" key="4">
    <source>
        <dbReference type="SAM" id="MobiDB-lite"/>
    </source>
</evidence>
<dbReference type="InterPro" id="IPR036412">
    <property type="entry name" value="HAD-like_sf"/>
</dbReference>
<protein>
    <submittedName>
        <fullName evidence="5">Uncharacterized protein</fullName>
    </submittedName>
</protein>
<feature type="compositionally biased region" description="Polar residues" evidence="4">
    <location>
        <begin position="1"/>
        <end position="14"/>
    </location>
</feature>
<feature type="region of interest" description="Disordered" evidence="4">
    <location>
        <begin position="1"/>
        <end position="23"/>
    </location>
</feature>